<protein>
    <submittedName>
        <fullName evidence="1">Uncharacterized protein</fullName>
    </submittedName>
</protein>
<dbReference type="PRINTS" id="PR00081">
    <property type="entry name" value="GDHRDH"/>
</dbReference>
<dbReference type="PANTHER" id="PTHR43544:SF12">
    <property type="entry name" value="NAD(P)-BINDING ROSSMANN-FOLD SUPERFAMILY PROTEIN"/>
    <property type="match status" value="1"/>
</dbReference>
<dbReference type="CDD" id="cd05325">
    <property type="entry name" value="carb_red_sniffer_like_SDR_c"/>
    <property type="match status" value="1"/>
</dbReference>
<comment type="caution">
    <text evidence="1">The sequence shown here is derived from an EMBL/GenBank/DDBJ whole genome shotgun (WGS) entry which is preliminary data.</text>
</comment>
<dbReference type="GO" id="GO:0005737">
    <property type="term" value="C:cytoplasm"/>
    <property type="evidence" value="ECO:0007669"/>
    <property type="project" value="TreeGrafter"/>
</dbReference>
<dbReference type="InterPro" id="IPR002347">
    <property type="entry name" value="SDR_fam"/>
</dbReference>
<name>A0A836C8A3_9STRA</name>
<organism evidence="1 2">
    <name type="scientific">Tribonema minus</name>
    <dbReference type="NCBI Taxonomy" id="303371"/>
    <lineage>
        <taxon>Eukaryota</taxon>
        <taxon>Sar</taxon>
        <taxon>Stramenopiles</taxon>
        <taxon>Ochrophyta</taxon>
        <taxon>PX clade</taxon>
        <taxon>Xanthophyceae</taxon>
        <taxon>Tribonematales</taxon>
        <taxon>Tribonemataceae</taxon>
        <taxon>Tribonema</taxon>
    </lineage>
</organism>
<evidence type="ECO:0000313" key="2">
    <source>
        <dbReference type="Proteomes" id="UP000664859"/>
    </source>
</evidence>
<dbReference type="AlphaFoldDB" id="A0A836C8A3"/>
<dbReference type="GO" id="GO:0016491">
    <property type="term" value="F:oxidoreductase activity"/>
    <property type="evidence" value="ECO:0007669"/>
    <property type="project" value="TreeGrafter"/>
</dbReference>
<dbReference type="InterPro" id="IPR051468">
    <property type="entry name" value="Fungal_SecMetab_SDRs"/>
</dbReference>
<proteinExistence type="predicted"/>
<dbReference type="InterPro" id="IPR036291">
    <property type="entry name" value="NAD(P)-bd_dom_sf"/>
</dbReference>
<dbReference type="Gene3D" id="3.40.50.720">
    <property type="entry name" value="NAD(P)-binding Rossmann-like Domain"/>
    <property type="match status" value="1"/>
</dbReference>
<reference evidence="1" key="1">
    <citation type="submission" date="2021-02" db="EMBL/GenBank/DDBJ databases">
        <title>First Annotated Genome of the Yellow-green Alga Tribonema minus.</title>
        <authorList>
            <person name="Mahan K.M."/>
        </authorList>
    </citation>
    <scope>NUCLEOTIDE SEQUENCE</scope>
    <source>
        <strain evidence="1">UTEX B ZZ1240</strain>
    </source>
</reference>
<sequence>MGAAVPPGIPLKFGHANIDIRAGAGSARGLERNADTGAVFLLTAASRGLGLELAKQLASRTQGHVIASCRQPSKALELQALAQSHPGRMTVLELDVTDQASVDAAAAHVAALHNGRLDALFNVAGLLGDGRATPGPERSLGAIQRDWLRHSMEVNVIGPVMLAQAMAPHLRTTGQGRAKTPSVVVNFSARVGSISDNRLGGWHSYRMSKSALNQATKCMALELKRQGTWAFAYHPGTTDTDLSRPFQANVKPEKLFTPAFTVGRMLDLCDNMDQQHTGGFYDYSGTFLLW</sequence>
<dbReference type="Proteomes" id="UP000664859">
    <property type="component" value="Unassembled WGS sequence"/>
</dbReference>
<dbReference type="OrthoDB" id="1933717at2759"/>
<evidence type="ECO:0000313" key="1">
    <source>
        <dbReference type="EMBL" id="KAG5175827.1"/>
    </source>
</evidence>
<keyword evidence="2" id="KW-1185">Reference proteome</keyword>
<dbReference type="EMBL" id="JAFCMP010000545">
    <property type="protein sequence ID" value="KAG5175827.1"/>
    <property type="molecule type" value="Genomic_DNA"/>
</dbReference>
<gene>
    <name evidence="1" type="ORF">JKP88DRAFT_203412</name>
</gene>
<accession>A0A836C8A3</accession>
<dbReference type="PANTHER" id="PTHR43544">
    <property type="entry name" value="SHORT-CHAIN DEHYDROGENASE/REDUCTASE"/>
    <property type="match status" value="1"/>
</dbReference>
<dbReference type="SUPFAM" id="SSF51735">
    <property type="entry name" value="NAD(P)-binding Rossmann-fold domains"/>
    <property type="match status" value="1"/>
</dbReference>
<dbReference type="Pfam" id="PF00106">
    <property type="entry name" value="adh_short"/>
    <property type="match status" value="1"/>
</dbReference>